<evidence type="ECO:0000256" key="7">
    <source>
        <dbReference type="ARBA" id="ARBA00048539"/>
    </source>
</evidence>
<comment type="function">
    <text evidence="8">Ligates lysine onto the cytidine present at position 34 of the AUA codon-specific tRNA(Ile) that contains the anticodon CAU, in an ATP-dependent manner. Cytidine is converted to lysidine, thus changing the amino acid specificity of the tRNA from methionine to isoleucine.</text>
</comment>
<dbReference type="Gene3D" id="3.40.50.620">
    <property type="entry name" value="HUPs"/>
    <property type="match status" value="1"/>
</dbReference>
<dbReference type="Gene3D" id="1.20.59.20">
    <property type="match status" value="1"/>
</dbReference>
<gene>
    <name evidence="8" type="primary">tilS</name>
    <name evidence="10" type="ORF">A7E75_01835</name>
</gene>
<keyword evidence="6 8" id="KW-0067">ATP-binding</keyword>
<evidence type="ECO:0000256" key="8">
    <source>
        <dbReference type="HAMAP-Rule" id="MF_01161"/>
    </source>
</evidence>
<dbReference type="GO" id="GO:0032267">
    <property type="term" value="F:tRNA(Ile)-lysidine synthase activity"/>
    <property type="evidence" value="ECO:0007669"/>
    <property type="project" value="UniProtKB-EC"/>
</dbReference>
<evidence type="ECO:0000256" key="3">
    <source>
        <dbReference type="ARBA" id="ARBA00022598"/>
    </source>
</evidence>
<evidence type="ECO:0000256" key="2">
    <source>
        <dbReference type="ARBA" id="ARBA00022490"/>
    </source>
</evidence>
<keyword evidence="2 8" id="KW-0963">Cytoplasm</keyword>
<dbReference type="EMBL" id="CP015518">
    <property type="protein sequence ID" value="APG23901.1"/>
    <property type="molecule type" value="Genomic_DNA"/>
</dbReference>
<dbReference type="InterPro" id="IPR015262">
    <property type="entry name" value="tRNA_Ile_lys_synt_subst-bd"/>
</dbReference>
<dbReference type="InterPro" id="IPR012094">
    <property type="entry name" value="tRNA_Ile_lys_synt"/>
</dbReference>
<dbReference type="GO" id="GO:0006400">
    <property type="term" value="P:tRNA modification"/>
    <property type="evidence" value="ECO:0007669"/>
    <property type="project" value="UniProtKB-UniRule"/>
</dbReference>
<dbReference type="PANTHER" id="PTHR43033:SF1">
    <property type="entry name" value="TRNA(ILE)-LYSIDINE SYNTHASE-RELATED"/>
    <property type="match status" value="1"/>
</dbReference>
<dbReference type="SMART" id="SM00977">
    <property type="entry name" value="TilS_C"/>
    <property type="match status" value="1"/>
</dbReference>
<dbReference type="InterPro" id="IPR012795">
    <property type="entry name" value="tRNA_Ile_lys_synt_N"/>
</dbReference>
<comment type="similarity">
    <text evidence="8">Belongs to the tRNA(Ile)-lysidine synthase family.</text>
</comment>
<accession>A0A1L3GD77</accession>
<keyword evidence="5 8" id="KW-0547">Nucleotide-binding</keyword>
<dbReference type="InterPro" id="IPR011063">
    <property type="entry name" value="TilS/TtcA_N"/>
</dbReference>
<name>A0A1L3GD77_SYNAC</name>
<keyword evidence="3 8" id="KW-0436">Ligase</keyword>
<sequence length="458" mass="51329">MQSLFNHTLISCIGLQPKDRILVGVSGGVDSVVLLDLLWQAAGKLQLEIRAAHLDHCMRSESCRDAEFVRELCLRLQVPLSLGCIDVPTLAAQRKRGLEEAARDARRDFLLRTARLEGCRFVALGHHRDDQAETFMHRLLRGSSLSGLACMRLRSDPFIRPLLTFSRSDILQYRDSRQLGHVEDLSNADPSFTRNRLRHELLPLLREYNPRIDHHLAALSRRIAVEEDYWEQQVGDAMASLCVAGDDGLWLCCNALELLHPALRLRVLRAALERLRGDLRGIGAPHLEALQNLLHGARPEAEVHLPGAWAARRYDRLWMRTTPPLPRQGFAVAIPGPGVYDFPGGGQLHVTLQADCGGETRWVAEFDAALVRFPLQVRSFRPGDRFYPSGAPGHRKLKDFFIDAKLPREVRQALPLVVADEIIWLPGLRRCQGLRPKPGGSQVLRLAVTGRSGDNQGL</sequence>
<dbReference type="PANTHER" id="PTHR43033">
    <property type="entry name" value="TRNA(ILE)-LYSIDINE SYNTHASE-RELATED"/>
    <property type="match status" value="1"/>
</dbReference>
<evidence type="ECO:0000256" key="4">
    <source>
        <dbReference type="ARBA" id="ARBA00022694"/>
    </source>
</evidence>
<dbReference type="RefSeq" id="WP_072285716.1">
    <property type="nucleotide sequence ID" value="NZ_CP015455.1"/>
</dbReference>
<dbReference type="SUPFAM" id="SSF52402">
    <property type="entry name" value="Adenine nucleotide alpha hydrolases-like"/>
    <property type="match status" value="1"/>
</dbReference>
<keyword evidence="4 8" id="KW-0819">tRNA processing</keyword>
<comment type="subcellular location">
    <subcellularLocation>
        <location evidence="1 8">Cytoplasm</location>
    </subcellularLocation>
</comment>
<dbReference type="NCBIfam" id="TIGR02432">
    <property type="entry name" value="lysidine_TilS_N"/>
    <property type="match status" value="1"/>
</dbReference>
<evidence type="ECO:0000256" key="5">
    <source>
        <dbReference type="ARBA" id="ARBA00022741"/>
    </source>
</evidence>
<evidence type="ECO:0000256" key="6">
    <source>
        <dbReference type="ARBA" id="ARBA00022840"/>
    </source>
</evidence>
<dbReference type="GO" id="GO:0005524">
    <property type="term" value="F:ATP binding"/>
    <property type="evidence" value="ECO:0007669"/>
    <property type="project" value="UniProtKB-UniRule"/>
</dbReference>
<evidence type="ECO:0000313" key="10">
    <source>
        <dbReference type="EMBL" id="APG23901.1"/>
    </source>
</evidence>
<dbReference type="SUPFAM" id="SSF82829">
    <property type="entry name" value="MesJ substrate recognition domain-like"/>
    <property type="match status" value="1"/>
</dbReference>
<evidence type="ECO:0000256" key="1">
    <source>
        <dbReference type="ARBA" id="ARBA00004496"/>
    </source>
</evidence>
<dbReference type="SUPFAM" id="SSF56037">
    <property type="entry name" value="PheT/TilS domain"/>
    <property type="match status" value="1"/>
</dbReference>
<proteinExistence type="inferred from homology"/>
<dbReference type="Pfam" id="PF09179">
    <property type="entry name" value="TilS"/>
    <property type="match status" value="1"/>
</dbReference>
<evidence type="ECO:0000313" key="11">
    <source>
        <dbReference type="Proteomes" id="UP000182264"/>
    </source>
</evidence>
<dbReference type="OrthoDB" id="9807403at2"/>
<dbReference type="Pfam" id="PF11734">
    <property type="entry name" value="TilS_C"/>
    <property type="match status" value="1"/>
</dbReference>
<feature type="domain" description="Lysidine-tRNA(Ile) synthetase C-terminal" evidence="9">
    <location>
        <begin position="375"/>
        <end position="446"/>
    </location>
</feature>
<comment type="domain">
    <text evidence="8">The N-terminal region contains the highly conserved SGGXDS motif, predicted to be a P-loop motif involved in ATP binding.</text>
</comment>
<dbReference type="Pfam" id="PF01171">
    <property type="entry name" value="ATP_bind_3"/>
    <property type="match status" value="1"/>
</dbReference>
<dbReference type="NCBIfam" id="TIGR02433">
    <property type="entry name" value="lysidine_TilS_C"/>
    <property type="match status" value="1"/>
</dbReference>
<keyword evidence="11" id="KW-1185">Reference proteome</keyword>
<dbReference type="KEGG" id="pace:A6070_10450"/>
<dbReference type="GO" id="GO:0005737">
    <property type="term" value="C:cytoplasm"/>
    <property type="evidence" value="ECO:0007669"/>
    <property type="project" value="UniProtKB-SubCell"/>
</dbReference>
<evidence type="ECO:0000259" key="9">
    <source>
        <dbReference type="SMART" id="SM00977"/>
    </source>
</evidence>
<reference evidence="10 11" key="1">
    <citation type="journal article" date="2017" name="Genome Announc.">
        <title>Complete Genome Sequences of Two Acetylene-Fermenting Pelobacter acetylenicus Strains.</title>
        <authorList>
            <person name="Sutton J.M."/>
            <person name="Baesman S.M."/>
            <person name="Fierst J.L."/>
            <person name="Poret-Peterson A.T."/>
            <person name="Oremland R.S."/>
            <person name="Dunlap D.S."/>
            <person name="Akob D.M."/>
        </authorList>
    </citation>
    <scope>NUCLEOTIDE SEQUENCE [LARGE SCALE GENOMIC DNA]</scope>
    <source>
        <strain evidence="10 11">DSM 3247</strain>
    </source>
</reference>
<dbReference type="AlphaFoldDB" id="A0A1L3GD77"/>
<dbReference type="InterPro" id="IPR012796">
    <property type="entry name" value="Lysidine-tRNA-synth_C"/>
</dbReference>
<protein>
    <recommendedName>
        <fullName evidence="8">tRNA(Ile)-lysidine synthase</fullName>
        <ecNumber evidence="8">6.3.4.19</ecNumber>
    </recommendedName>
    <alternativeName>
        <fullName evidence="8">tRNA(Ile)-2-lysyl-cytidine synthase</fullName>
    </alternativeName>
    <alternativeName>
        <fullName evidence="8">tRNA(Ile)-lysidine synthetase</fullName>
    </alternativeName>
</protein>
<dbReference type="CDD" id="cd01992">
    <property type="entry name" value="TilS_N"/>
    <property type="match status" value="1"/>
</dbReference>
<dbReference type="Proteomes" id="UP000182264">
    <property type="component" value="Chromosome"/>
</dbReference>
<comment type="catalytic activity">
    <reaction evidence="7 8">
        <text>cytidine(34) in tRNA(Ile2) + L-lysine + ATP = lysidine(34) in tRNA(Ile2) + AMP + diphosphate + H(+)</text>
        <dbReference type="Rhea" id="RHEA:43744"/>
        <dbReference type="Rhea" id="RHEA-COMP:10625"/>
        <dbReference type="Rhea" id="RHEA-COMP:10670"/>
        <dbReference type="ChEBI" id="CHEBI:15378"/>
        <dbReference type="ChEBI" id="CHEBI:30616"/>
        <dbReference type="ChEBI" id="CHEBI:32551"/>
        <dbReference type="ChEBI" id="CHEBI:33019"/>
        <dbReference type="ChEBI" id="CHEBI:82748"/>
        <dbReference type="ChEBI" id="CHEBI:83665"/>
        <dbReference type="ChEBI" id="CHEBI:456215"/>
        <dbReference type="EC" id="6.3.4.19"/>
    </reaction>
</comment>
<dbReference type="STRING" id="29542.A6070_10450"/>
<dbReference type="EC" id="6.3.4.19" evidence="8"/>
<organism evidence="10 11">
    <name type="scientific">Syntrophotalea acetylenica</name>
    <name type="common">Pelobacter acetylenicus</name>
    <dbReference type="NCBI Taxonomy" id="29542"/>
    <lineage>
        <taxon>Bacteria</taxon>
        <taxon>Pseudomonadati</taxon>
        <taxon>Thermodesulfobacteriota</taxon>
        <taxon>Desulfuromonadia</taxon>
        <taxon>Desulfuromonadales</taxon>
        <taxon>Syntrophotaleaceae</taxon>
        <taxon>Syntrophotalea</taxon>
    </lineage>
</organism>
<dbReference type="InterPro" id="IPR014729">
    <property type="entry name" value="Rossmann-like_a/b/a_fold"/>
</dbReference>
<dbReference type="HAMAP" id="MF_01161">
    <property type="entry name" value="tRNA_Ile_lys_synt"/>
    <property type="match status" value="1"/>
</dbReference>
<feature type="binding site" evidence="8">
    <location>
        <begin position="26"/>
        <end position="31"/>
    </location>
    <ligand>
        <name>ATP</name>
        <dbReference type="ChEBI" id="CHEBI:30616"/>
    </ligand>
</feature>